<sequence length="168" mass="17913">MLLLPATLNAQTQAEDTVVDTTADSRAENAATDNSTAVLPATPAEVPAEPATVQPVAKLDNSAQRPSAGLGLGKMALSLGIVVAIVVALGWAFKKLTLRLPGSRHIKIISTMPLGPKERLLVIEMQGKQRVLGVTSQSINLLFELENPLPEEKLASDFHTQLQSFLKK</sequence>
<keyword evidence="2 7" id="KW-0812">Transmembrane</keyword>
<gene>
    <name evidence="8" type="ORF">GCM10009098_01940</name>
</gene>
<comment type="similarity">
    <text evidence="6 7">Belongs to the FliO/MopB family.</text>
</comment>
<reference evidence="9" key="1">
    <citation type="journal article" date="2019" name="Int. J. Syst. Evol. Microbiol.">
        <title>The Global Catalogue of Microorganisms (GCM) 10K type strain sequencing project: providing services to taxonomists for standard genome sequencing and annotation.</title>
        <authorList>
            <consortium name="The Broad Institute Genomics Platform"/>
            <consortium name="The Broad Institute Genome Sequencing Center for Infectious Disease"/>
            <person name="Wu L."/>
            <person name="Ma J."/>
        </authorList>
    </citation>
    <scope>NUCLEOTIDE SEQUENCE [LARGE SCALE GENOMIC DNA]</scope>
    <source>
        <strain evidence="9">JCM 14331</strain>
    </source>
</reference>
<name>A0ABP3NBU3_9GAMM</name>
<dbReference type="Pfam" id="PF04347">
    <property type="entry name" value="FliO"/>
    <property type="match status" value="1"/>
</dbReference>
<dbReference type="NCBIfam" id="TIGR03500">
    <property type="entry name" value="FliO_TIGR"/>
    <property type="match status" value="1"/>
</dbReference>
<comment type="caution">
    <text evidence="8">The sequence shown here is derived from an EMBL/GenBank/DDBJ whole genome shotgun (WGS) entry which is preliminary data.</text>
</comment>
<keyword evidence="9" id="KW-1185">Reference proteome</keyword>
<evidence type="ECO:0000256" key="7">
    <source>
        <dbReference type="RuleBase" id="RU362064"/>
    </source>
</evidence>
<keyword evidence="5 7" id="KW-0975">Bacterial flagellum</keyword>
<evidence type="ECO:0000256" key="4">
    <source>
        <dbReference type="ARBA" id="ARBA00023136"/>
    </source>
</evidence>
<evidence type="ECO:0000256" key="3">
    <source>
        <dbReference type="ARBA" id="ARBA00022989"/>
    </source>
</evidence>
<protein>
    <recommendedName>
        <fullName evidence="7">Flagellar protein</fullName>
    </recommendedName>
</protein>
<feature type="transmembrane region" description="Helical" evidence="7">
    <location>
        <begin position="75"/>
        <end position="93"/>
    </location>
</feature>
<keyword evidence="1 7" id="KW-1003">Cell membrane</keyword>
<dbReference type="PANTHER" id="PTHR38766:SF1">
    <property type="entry name" value="FLAGELLAR PROTEIN FLIO"/>
    <property type="match status" value="1"/>
</dbReference>
<dbReference type="PANTHER" id="PTHR38766">
    <property type="entry name" value="FLAGELLAR PROTEIN FLIO"/>
    <property type="match status" value="1"/>
</dbReference>
<evidence type="ECO:0000256" key="2">
    <source>
        <dbReference type="ARBA" id="ARBA00022692"/>
    </source>
</evidence>
<accession>A0ABP3NBU3</accession>
<keyword evidence="4 7" id="KW-0472">Membrane</keyword>
<dbReference type="InterPro" id="IPR022781">
    <property type="entry name" value="Flagellar_biosynth_FliO"/>
</dbReference>
<evidence type="ECO:0000313" key="8">
    <source>
        <dbReference type="EMBL" id="GAA0538036.1"/>
    </source>
</evidence>
<keyword evidence="3 7" id="KW-1133">Transmembrane helix</keyword>
<dbReference type="Proteomes" id="UP001501169">
    <property type="component" value="Unassembled WGS sequence"/>
</dbReference>
<evidence type="ECO:0000256" key="6">
    <source>
        <dbReference type="ARBA" id="ARBA00037937"/>
    </source>
</evidence>
<dbReference type="EMBL" id="BAAAEO010000001">
    <property type="protein sequence ID" value="GAA0538036.1"/>
    <property type="molecule type" value="Genomic_DNA"/>
</dbReference>
<comment type="subcellular location">
    <subcellularLocation>
        <location evidence="7">Cell membrane</location>
    </subcellularLocation>
    <subcellularLocation>
        <location evidence="7">Bacterial flagellum basal body</location>
    </subcellularLocation>
</comment>
<evidence type="ECO:0000313" key="9">
    <source>
        <dbReference type="Proteomes" id="UP001501169"/>
    </source>
</evidence>
<evidence type="ECO:0000256" key="5">
    <source>
        <dbReference type="ARBA" id="ARBA00023143"/>
    </source>
</evidence>
<organism evidence="8 9">
    <name type="scientific">Rheinheimera aquimaris</name>
    <dbReference type="NCBI Taxonomy" id="412437"/>
    <lineage>
        <taxon>Bacteria</taxon>
        <taxon>Pseudomonadati</taxon>
        <taxon>Pseudomonadota</taxon>
        <taxon>Gammaproteobacteria</taxon>
        <taxon>Chromatiales</taxon>
        <taxon>Chromatiaceae</taxon>
        <taxon>Rheinheimera</taxon>
    </lineage>
</organism>
<proteinExistence type="inferred from homology"/>
<evidence type="ECO:0000256" key="1">
    <source>
        <dbReference type="ARBA" id="ARBA00022475"/>
    </source>
</evidence>
<dbReference type="InterPro" id="IPR052205">
    <property type="entry name" value="FliO/MopB"/>
</dbReference>